<name>A0A3F3PPK4_9EURO</name>
<proteinExistence type="predicted"/>
<reference evidence="1 2" key="1">
    <citation type="submission" date="2018-07" db="EMBL/GenBank/DDBJ databases">
        <title>The genomes of Aspergillus section Nigri reveals drivers in fungal speciation.</title>
        <authorList>
            <consortium name="DOE Joint Genome Institute"/>
            <person name="Vesth T.C."/>
            <person name="Nybo J."/>
            <person name="Theobald S."/>
            <person name="Brandl J."/>
            <person name="Frisvad J.C."/>
            <person name="Nielsen K.F."/>
            <person name="Lyhne E.K."/>
            <person name="Kogle M.E."/>
            <person name="Kuo A."/>
            <person name="Riley R."/>
            <person name="Clum A."/>
            <person name="Nolan M."/>
            <person name="Lipzen A."/>
            <person name="Salamov A."/>
            <person name="Henrissat B."/>
            <person name="Wiebenga A."/>
            <person name="De vries R.P."/>
            <person name="Grigoriev I.V."/>
            <person name="Mortensen U.H."/>
            <person name="Andersen M.R."/>
            <person name="Baker S.E."/>
        </authorList>
    </citation>
    <scope>NUCLEOTIDE SEQUENCE [LARGE SCALE GENOMIC DNA]</scope>
    <source>
        <strain evidence="1 2">CBS 139.54b</strain>
    </source>
</reference>
<sequence length="128" mass="14770">MQLARDSHEQYLRLRQPFQGEPWMEQPWKNGTLPEFSSFFACTSTIPFPVALYKGKELPSGPRGCPMQPVLQSDNLLRKMLHWRNHLTPPPEEEGPFLQHDYSRSGQHLNLQKIGVSNNDGQLLLRGF</sequence>
<dbReference type="EMBL" id="KZ852072">
    <property type="protein sequence ID" value="RDH28875.1"/>
    <property type="molecule type" value="Genomic_DNA"/>
</dbReference>
<accession>A0A3F3PPK4</accession>
<dbReference type="RefSeq" id="XP_026621897.1">
    <property type="nucleotide sequence ID" value="XM_026767735.1"/>
</dbReference>
<evidence type="ECO:0000313" key="1">
    <source>
        <dbReference type="EMBL" id="RDH28875.1"/>
    </source>
</evidence>
<protein>
    <submittedName>
        <fullName evidence="1">Uncharacterized protein</fullName>
    </submittedName>
</protein>
<dbReference type="AlphaFoldDB" id="A0A3F3PPK4"/>
<dbReference type="Proteomes" id="UP000253729">
    <property type="component" value="Unassembled WGS sequence"/>
</dbReference>
<dbReference type="GeneID" id="38136091"/>
<evidence type="ECO:0000313" key="2">
    <source>
        <dbReference type="Proteomes" id="UP000253729"/>
    </source>
</evidence>
<gene>
    <name evidence="1" type="ORF">BDQ94DRAFT_151294</name>
</gene>
<organism evidence="1 2">
    <name type="scientific">Aspergillus welwitschiae</name>
    <dbReference type="NCBI Taxonomy" id="1341132"/>
    <lineage>
        <taxon>Eukaryota</taxon>
        <taxon>Fungi</taxon>
        <taxon>Dikarya</taxon>
        <taxon>Ascomycota</taxon>
        <taxon>Pezizomycotina</taxon>
        <taxon>Eurotiomycetes</taxon>
        <taxon>Eurotiomycetidae</taxon>
        <taxon>Eurotiales</taxon>
        <taxon>Aspergillaceae</taxon>
        <taxon>Aspergillus</taxon>
        <taxon>Aspergillus subgen. Circumdati</taxon>
    </lineage>
</organism>
<keyword evidence="2" id="KW-1185">Reference proteome</keyword>
<feature type="non-terminal residue" evidence="1">
    <location>
        <position position="1"/>
    </location>
</feature>